<name>K5BIN7_MYCHD</name>
<dbReference type="AlphaFoldDB" id="K5BIN7"/>
<dbReference type="PANTHER" id="PTHR37017">
    <property type="entry name" value="AB HYDROLASE-1 DOMAIN-CONTAINING PROTEIN-RELATED"/>
    <property type="match status" value="1"/>
</dbReference>
<dbReference type="Gene3D" id="3.40.50.1820">
    <property type="entry name" value="alpha/beta hydrolase"/>
    <property type="match status" value="1"/>
</dbReference>
<reference evidence="2 3" key="1">
    <citation type="journal article" date="2012" name="J. Bacteriol.">
        <title>Genome sequence of Mycobacterium hassiacum DSM 44199, a rare source of heat-stable mycobacterial proteins.</title>
        <authorList>
            <person name="Tiago I."/>
            <person name="Maranha A."/>
            <person name="Mendes V."/>
            <person name="Alarico S."/>
            <person name="Moynihan P.J."/>
            <person name="Clarke A.J."/>
            <person name="Macedo-Ribeiro S."/>
            <person name="Pereira P.J."/>
            <person name="Empadinhas N."/>
        </authorList>
    </citation>
    <scope>NUCLEOTIDE SEQUENCE [LARGE SCALE GENOMIC DNA]</scope>
    <source>
        <strain evidence="3">DSM 44199 / CIP 105218 / JCM 12690 / 3849</strain>
    </source>
</reference>
<proteinExistence type="predicted"/>
<dbReference type="PATRIC" id="fig|1122247.3.peg.4242"/>
<dbReference type="RefSeq" id="WP_005631676.1">
    <property type="nucleotide sequence ID" value="NZ_AMRA01000123.1"/>
</dbReference>
<dbReference type="InterPro" id="IPR029058">
    <property type="entry name" value="AB_hydrolase_fold"/>
</dbReference>
<dbReference type="eggNOG" id="COG2267">
    <property type="taxonomic scope" value="Bacteria"/>
</dbReference>
<keyword evidence="3" id="KW-1185">Reference proteome</keyword>
<evidence type="ECO:0000313" key="2">
    <source>
        <dbReference type="EMBL" id="EKF21684.1"/>
    </source>
</evidence>
<evidence type="ECO:0000259" key="1">
    <source>
        <dbReference type="Pfam" id="PF12697"/>
    </source>
</evidence>
<evidence type="ECO:0000313" key="3">
    <source>
        <dbReference type="Proteomes" id="UP000006265"/>
    </source>
</evidence>
<dbReference type="InterPro" id="IPR052897">
    <property type="entry name" value="Sec-Metab_Biosynth_Hydrolase"/>
</dbReference>
<feature type="domain" description="AB hydrolase-1" evidence="1">
    <location>
        <begin position="6"/>
        <end position="239"/>
    </location>
</feature>
<dbReference type="EMBL" id="AMRA01000123">
    <property type="protein sequence ID" value="EKF21684.1"/>
    <property type="molecule type" value="Genomic_DNA"/>
</dbReference>
<gene>
    <name evidence="2" type="ORF">C731_4423</name>
</gene>
<dbReference type="SUPFAM" id="SSF53474">
    <property type="entry name" value="alpha/beta-Hydrolases"/>
    <property type="match status" value="1"/>
</dbReference>
<dbReference type="GO" id="GO:0016787">
    <property type="term" value="F:hydrolase activity"/>
    <property type="evidence" value="ECO:0007669"/>
    <property type="project" value="UniProtKB-KW"/>
</dbReference>
<organism evidence="2 3">
    <name type="scientific">Mycolicibacterium hassiacum (strain DSM 44199 / CIP 105218 / JCM 12690 / 3849)</name>
    <name type="common">Mycobacterium hassiacum</name>
    <dbReference type="NCBI Taxonomy" id="1122247"/>
    <lineage>
        <taxon>Bacteria</taxon>
        <taxon>Bacillati</taxon>
        <taxon>Actinomycetota</taxon>
        <taxon>Actinomycetes</taxon>
        <taxon>Mycobacteriales</taxon>
        <taxon>Mycobacteriaceae</taxon>
        <taxon>Mycolicibacterium</taxon>
    </lineage>
</organism>
<comment type="caution">
    <text evidence="2">The sequence shown here is derived from an EMBL/GenBank/DDBJ whole genome shotgun (WGS) entry which is preliminary data.</text>
</comment>
<protein>
    <submittedName>
        <fullName evidence="2">Alpha/beta hydrolase fold family protein</fullName>
    </submittedName>
</protein>
<dbReference type="STRING" id="1122247.GCA_000379865_00390"/>
<dbReference type="Proteomes" id="UP000006265">
    <property type="component" value="Unassembled WGS sequence"/>
</dbReference>
<dbReference type="OrthoDB" id="4604922at2"/>
<sequence>MPLPGLVLVHGGAHAGDCWDPTVAEVRRLSPRIPVLAVDLPGRAGKPGDLATATIGGWADSVIADIDAAGLADVVLVGHSMAGVTVPEVAARLGQTRVREIVLVTAFVPPQGRAIVDTLDGPLAPFARLAARFGGLFGGAFKPPNPILRYAFCNGMTPEQRRFNLSRLHKESIAIVAERVDRRGLSPDIPRTWVLTTRDRALSPASQQRSIDALGGVETIIRIDACHNVMISHPQQLARILVERCQRHTAIDHAG</sequence>
<keyword evidence="2" id="KW-0378">Hydrolase</keyword>
<dbReference type="PANTHER" id="PTHR37017:SF11">
    <property type="entry name" value="ESTERASE_LIPASE_THIOESTERASE DOMAIN-CONTAINING PROTEIN"/>
    <property type="match status" value="1"/>
</dbReference>
<dbReference type="Pfam" id="PF12697">
    <property type="entry name" value="Abhydrolase_6"/>
    <property type="match status" value="1"/>
</dbReference>
<dbReference type="InterPro" id="IPR000073">
    <property type="entry name" value="AB_hydrolase_1"/>
</dbReference>
<accession>K5BIN7</accession>